<dbReference type="eggNOG" id="ENOG503265F">
    <property type="taxonomic scope" value="Bacteria"/>
</dbReference>
<accession>W7USM8</accession>
<protein>
    <recommendedName>
        <fullName evidence="6">Cohesin domain-containing protein</fullName>
    </recommendedName>
</protein>
<dbReference type="RefSeq" id="WP_037297903.1">
    <property type="nucleotide sequence ID" value="NZ_ATAX01000016.1"/>
</dbReference>
<organism evidence="4 5">
    <name type="scientific">Ruminococcus flavefaciens 007c</name>
    <dbReference type="NCBI Taxonomy" id="1341157"/>
    <lineage>
        <taxon>Bacteria</taxon>
        <taxon>Bacillati</taxon>
        <taxon>Bacillota</taxon>
        <taxon>Clostridia</taxon>
        <taxon>Eubacteriales</taxon>
        <taxon>Oscillospiraceae</taxon>
        <taxon>Ruminococcus</taxon>
    </lineage>
</organism>
<feature type="compositionally biased region" description="Polar residues" evidence="1">
    <location>
        <begin position="213"/>
        <end position="236"/>
    </location>
</feature>
<keyword evidence="2" id="KW-1133">Transmembrane helix</keyword>
<comment type="caution">
    <text evidence="4">The sequence shown here is derived from an EMBL/GenBank/DDBJ whole genome shotgun (WGS) entry which is preliminary data.</text>
</comment>
<keyword evidence="3" id="KW-0732">Signal</keyword>
<reference evidence="4 5" key="1">
    <citation type="journal article" date="2014" name="PLoS ONE">
        <title>Rumen cellulosomics: divergent fiber-degrading strategies revealed by comparative genome-wide analysis of six ruminococcal strains.</title>
        <authorList>
            <person name="Dassa B."/>
            <person name="Borovok I."/>
            <person name="Ruimy-Israeli V."/>
            <person name="Lamed R."/>
            <person name="Flint H.J."/>
            <person name="Duncan S.H."/>
            <person name="Henrissat B."/>
            <person name="Coutinho P."/>
            <person name="Morrison M."/>
            <person name="Mosoni P."/>
            <person name="Yeoman C.J."/>
            <person name="White B.A."/>
            <person name="Bayer E.A."/>
        </authorList>
    </citation>
    <scope>NUCLEOTIDE SEQUENCE [LARGE SCALE GENOMIC DNA]</scope>
    <source>
        <strain evidence="4 5">007c</strain>
    </source>
</reference>
<feature type="signal peptide" evidence="3">
    <location>
        <begin position="1"/>
        <end position="26"/>
    </location>
</feature>
<keyword evidence="2" id="KW-0812">Transmembrane</keyword>
<keyword evidence="2" id="KW-0472">Membrane</keyword>
<feature type="chain" id="PRO_5004901922" description="Cohesin domain-containing protein" evidence="3">
    <location>
        <begin position="27"/>
        <end position="328"/>
    </location>
</feature>
<feature type="compositionally biased region" description="Low complexity" evidence="1">
    <location>
        <begin position="240"/>
        <end position="276"/>
    </location>
</feature>
<sequence length="328" mass="35239">MNNRWLAAGAAAVMLSSAVGSVIAEAAYEEPSDILITAGSAELGKDDMNGDTVAEIPVYISNNPGFTWMDLIFTIDDRLRFDSEKEIAFDDHKIAGVYMVRCDESGKSIYASLDVSDEMENGRFTENAEICRLRIIVPGNTPGGSYPVEIKKNLRHYEASIYTYDHEDAMFGTECFSEPVSGSIKVNKPIVTEPPHQDPPPPEQNTPGQGGQSVRQGGNSNISRNESSNASETQNDTENKAVTTQAATKATTSEKVTVTTALTSKKTETATTVSTTKKADETSASVSETTDDTGRKQTAVKGNILLPVICGAILFLVAAVGLASRKRR</sequence>
<dbReference type="AlphaFoldDB" id="W7USM8"/>
<evidence type="ECO:0000256" key="3">
    <source>
        <dbReference type="SAM" id="SignalP"/>
    </source>
</evidence>
<name>W7USM8_RUMFL</name>
<feature type="transmembrane region" description="Helical" evidence="2">
    <location>
        <begin position="304"/>
        <end position="323"/>
    </location>
</feature>
<dbReference type="OrthoDB" id="1822208at2"/>
<evidence type="ECO:0000313" key="5">
    <source>
        <dbReference type="Proteomes" id="UP000019365"/>
    </source>
</evidence>
<dbReference type="EMBL" id="ATAX01000016">
    <property type="protein sequence ID" value="EWM54434.1"/>
    <property type="molecule type" value="Genomic_DNA"/>
</dbReference>
<dbReference type="PATRIC" id="fig|1341157.4.peg.1104"/>
<feature type="region of interest" description="Disordered" evidence="1">
    <location>
        <begin position="188"/>
        <end position="290"/>
    </location>
</feature>
<proteinExistence type="predicted"/>
<keyword evidence="5" id="KW-1185">Reference proteome</keyword>
<evidence type="ECO:0000256" key="2">
    <source>
        <dbReference type="SAM" id="Phobius"/>
    </source>
</evidence>
<evidence type="ECO:0008006" key="6">
    <source>
        <dbReference type="Google" id="ProtNLM"/>
    </source>
</evidence>
<evidence type="ECO:0000313" key="4">
    <source>
        <dbReference type="EMBL" id="EWM54434.1"/>
    </source>
</evidence>
<gene>
    <name evidence="4" type="ORF">RF007C_12560</name>
</gene>
<dbReference type="Proteomes" id="UP000019365">
    <property type="component" value="Unassembled WGS sequence"/>
</dbReference>
<evidence type="ECO:0000256" key="1">
    <source>
        <dbReference type="SAM" id="MobiDB-lite"/>
    </source>
</evidence>